<comment type="caution">
    <text evidence="2">The sequence shown here is derived from an EMBL/GenBank/DDBJ whole genome shotgun (WGS) entry which is preliminary data.</text>
</comment>
<proteinExistence type="predicted"/>
<organism evidence="2 3">
    <name type="scientific">Ileibacterium valens</name>
    <dbReference type="NCBI Taxonomy" id="1862668"/>
    <lineage>
        <taxon>Bacteria</taxon>
        <taxon>Bacillati</taxon>
        <taxon>Bacillota</taxon>
        <taxon>Erysipelotrichia</taxon>
        <taxon>Erysipelotrichales</taxon>
        <taxon>Erysipelotrichaceae</taxon>
        <taxon>Ileibacterium</taxon>
    </lineage>
</organism>
<dbReference type="EMBL" id="MPJW01000097">
    <property type="protein sequence ID" value="OLU40886.1"/>
    <property type="molecule type" value="Genomic_DNA"/>
</dbReference>
<dbReference type="Proteomes" id="UP000186341">
    <property type="component" value="Unassembled WGS sequence"/>
</dbReference>
<feature type="compositionally biased region" description="Low complexity" evidence="1">
    <location>
        <begin position="10"/>
        <end position="23"/>
    </location>
</feature>
<dbReference type="AlphaFoldDB" id="A0A1U7NH78"/>
<protein>
    <submittedName>
        <fullName evidence="2">Uncharacterized protein</fullName>
    </submittedName>
</protein>
<dbReference type="OrthoDB" id="1656137at2"/>
<gene>
    <name evidence="2" type="ORF">BO222_04160</name>
</gene>
<evidence type="ECO:0000256" key="1">
    <source>
        <dbReference type="SAM" id="MobiDB-lite"/>
    </source>
</evidence>
<feature type="compositionally biased region" description="Basic residues" evidence="1">
    <location>
        <begin position="63"/>
        <end position="79"/>
    </location>
</feature>
<dbReference type="RefSeq" id="WP_075818643.1">
    <property type="nucleotide sequence ID" value="NZ_CAOUMU010000058.1"/>
</dbReference>
<sequence>MKQKNKKNIARAAKTTSSASPASVMENRITLKLEPKDSKLDGKIKVKNKSVQTKHLTGAPKGNPRKTGKQKNGHSKTGLRNKPTDKALDGFYQNKVRAADLFETALKDQIGPLNPKQLRLSNPNQKHLGKDAKTDVDRSNVLLFEYQDKSGTKVLITLILENQKYCDGDMLERLLDSSYVQVKRWFARVKAKPKARPPEKLPGIYTVVFFHGDSRWSESISLDEVSEAQTSGDIRFGYHVLEPKDLKEFCKDPDNHDLGVLLCLLHELERKTNTKQNRSESECDIESLITKFDHLMLTASEDVIKVVSAEAGVPDKFEDWIERKRQMEQKAEEDKMSFLKEYYENLDKKIKRL</sequence>
<accession>A0A1U7NH78</accession>
<feature type="region of interest" description="Disordered" evidence="1">
    <location>
        <begin position="1"/>
        <end position="86"/>
    </location>
</feature>
<reference evidence="2 3" key="1">
    <citation type="submission" date="2016-11" db="EMBL/GenBank/DDBJ databases">
        <title>Description of two novel members of the family Erysipelotrichaceae: Ileibacterium lipovorans gen. nov., sp. nov. and Dubosiella newyorkensis, gen. nov., sp. nov.</title>
        <authorList>
            <person name="Cox L.M."/>
            <person name="Sohn J."/>
            <person name="Tyrrell K.L."/>
            <person name="Citron D.M."/>
            <person name="Lawson P.A."/>
            <person name="Patel N.B."/>
            <person name="Iizumi T."/>
            <person name="Perez-Perez G.I."/>
            <person name="Goldstein E.J."/>
            <person name="Blaser M.J."/>
        </authorList>
    </citation>
    <scope>NUCLEOTIDE SEQUENCE [LARGE SCALE GENOMIC DNA]</scope>
    <source>
        <strain evidence="2 3">NYU-BL-A3</strain>
    </source>
</reference>
<feature type="compositionally biased region" description="Basic and acidic residues" evidence="1">
    <location>
        <begin position="29"/>
        <end position="44"/>
    </location>
</feature>
<keyword evidence="3" id="KW-1185">Reference proteome</keyword>
<name>A0A1U7NH78_9FIRM</name>
<dbReference type="GeneID" id="82202408"/>
<evidence type="ECO:0000313" key="2">
    <source>
        <dbReference type="EMBL" id="OLU40886.1"/>
    </source>
</evidence>
<evidence type="ECO:0000313" key="3">
    <source>
        <dbReference type="Proteomes" id="UP000186341"/>
    </source>
</evidence>